<dbReference type="Pfam" id="PF14291">
    <property type="entry name" value="DUF4371"/>
    <property type="match status" value="1"/>
</dbReference>
<accession>A0AAN8KGQ4</accession>
<evidence type="ECO:0000313" key="2">
    <source>
        <dbReference type="EMBL" id="KAK6191065.1"/>
    </source>
</evidence>
<sequence>MGKIYCYTCKLFGGAGPFANSGFCDWKHANRAIDLHERSNEHCTNTIRLSERMCVTGRVDKELVKQASDMANYWKEVPRRCVSVISFLAERGLPFRGSDETAGSVHNGNYLGMLELLAQYDPFLAEHLQRHSNECRSHTNYLSSTICEELVTRLGKQVEDSTIDRVKKSNYYSISVDSTPDISHVDQLTVIFRYMEGDSPVERYMTFLPNAGHICQEQADGQSAVHSSRSAAAFFDLVEQIYNFFTASTSRFTKLSAVLKRLIMSVV</sequence>
<dbReference type="Proteomes" id="UP001347796">
    <property type="component" value="Unassembled WGS sequence"/>
</dbReference>
<name>A0AAN8KGQ4_PATCE</name>
<protein>
    <recommendedName>
        <fullName evidence="1">DUF4371 domain-containing protein</fullName>
    </recommendedName>
</protein>
<comment type="caution">
    <text evidence="2">The sequence shown here is derived from an EMBL/GenBank/DDBJ whole genome shotgun (WGS) entry which is preliminary data.</text>
</comment>
<dbReference type="EMBL" id="JAZGQO010000002">
    <property type="protein sequence ID" value="KAK6191065.1"/>
    <property type="molecule type" value="Genomic_DNA"/>
</dbReference>
<dbReference type="PANTHER" id="PTHR45749:SF23">
    <property type="entry name" value="ZINC FINGER MYM-TYPE PROTEIN 1-LIKE"/>
    <property type="match status" value="1"/>
</dbReference>
<organism evidence="2 3">
    <name type="scientific">Patella caerulea</name>
    <name type="common">Rayed Mediterranean limpet</name>
    <dbReference type="NCBI Taxonomy" id="87958"/>
    <lineage>
        <taxon>Eukaryota</taxon>
        <taxon>Metazoa</taxon>
        <taxon>Spiralia</taxon>
        <taxon>Lophotrochozoa</taxon>
        <taxon>Mollusca</taxon>
        <taxon>Gastropoda</taxon>
        <taxon>Patellogastropoda</taxon>
        <taxon>Patelloidea</taxon>
        <taxon>Patellidae</taxon>
        <taxon>Patella</taxon>
    </lineage>
</organism>
<dbReference type="AlphaFoldDB" id="A0AAN8KGQ4"/>
<dbReference type="PANTHER" id="PTHR45749">
    <property type="match status" value="1"/>
</dbReference>
<reference evidence="2 3" key="1">
    <citation type="submission" date="2024-01" db="EMBL/GenBank/DDBJ databases">
        <title>The genome of the rayed Mediterranean limpet Patella caerulea (Linnaeus, 1758).</title>
        <authorList>
            <person name="Anh-Thu Weber A."/>
            <person name="Halstead-Nussloch G."/>
        </authorList>
    </citation>
    <scope>NUCLEOTIDE SEQUENCE [LARGE SCALE GENOMIC DNA]</scope>
    <source>
        <strain evidence="2">AATW-2023a</strain>
        <tissue evidence="2">Whole specimen</tissue>
    </source>
</reference>
<keyword evidence="3" id="KW-1185">Reference proteome</keyword>
<evidence type="ECO:0000259" key="1">
    <source>
        <dbReference type="Pfam" id="PF14291"/>
    </source>
</evidence>
<gene>
    <name evidence="2" type="ORF">SNE40_002813</name>
</gene>
<dbReference type="InterPro" id="IPR025398">
    <property type="entry name" value="DUF4371"/>
</dbReference>
<feature type="domain" description="DUF4371" evidence="1">
    <location>
        <begin position="18"/>
        <end position="200"/>
    </location>
</feature>
<evidence type="ECO:0000313" key="3">
    <source>
        <dbReference type="Proteomes" id="UP001347796"/>
    </source>
</evidence>
<proteinExistence type="predicted"/>